<organism evidence="3 4">
    <name type="scientific">Nocardioides humilatus</name>
    <dbReference type="NCBI Taxonomy" id="2607660"/>
    <lineage>
        <taxon>Bacteria</taxon>
        <taxon>Bacillati</taxon>
        <taxon>Actinomycetota</taxon>
        <taxon>Actinomycetes</taxon>
        <taxon>Propionibacteriales</taxon>
        <taxon>Nocardioidaceae</taxon>
        <taxon>Nocardioides</taxon>
    </lineage>
</organism>
<dbReference type="Proteomes" id="UP000325003">
    <property type="component" value="Unassembled WGS sequence"/>
</dbReference>
<keyword evidence="4" id="KW-1185">Reference proteome</keyword>
<dbReference type="InterPro" id="IPR053853">
    <property type="entry name" value="FitA-like_RHH"/>
</dbReference>
<dbReference type="GO" id="GO:0006355">
    <property type="term" value="P:regulation of DNA-templated transcription"/>
    <property type="evidence" value="ECO:0007669"/>
    <property type="project" value="InterPro"/>
</dbReference>
<sequence>MSDSIVVRKLPPGLKQRLRTRAASHGRSVEAEVRAILMDVVFAEDFVLTWLDDVAAAPPGAEIETPDRAPGREPVAFE</sequence>
<dbReference type="Pfam" id="PF22513">
    <property type="entry name" value="FitA-like_RHH"/>
    <property type="match status" value="1"/>
</dbReference>
<dbReference type="GO" id="GO:0003677">
    <property type="term" value="F:DNA binding"/>
    <property type="evidence" value="ECO:0007669"/>
    <property type="project" value="UniProtKB-KW"/>
</dbReference>
<dbReference type="AlphaFoldDB" id="A0A5B1LEU9"/>
<accession>A0A5B1LEU9</accession>
<feature type="region of interest" description="Disordered" evidence="1">
    <location>
        <begin position="59"/>
        <end position="78"/>
    </location>
</feature>
<dbReference type="InterPro" id="IPR013321">
    <property type="entry name" value="Arc_rbn_hlx_hlx"/>
</dbReference>
<dbReference type="EMBL" id="VUJV01000003">
    <property type="protein sequence ID" value="KAA1419152.1"/>
    <property type="molecule type" value="Genomic_DNA"/>
</dbReference>
<dbReference type="SUPFAM" id="SSF47598">
    <property type="entry name" value="Ribbon-helix-helix"/>
    <property type="match status" value="1"/>
</dbReference>
<keyword evidence="3" id="KW-0238">DNA-binding</keyword>
<gene>
    <name evidence="3" type="ORF">F0U44_11920</name>
</gene>
<name>A0A5B1LEU9_9ACTN</name>
<evidence type="ECO:0000313" key="4">
    <source>
        <dbReference type="Proteomes" id="UP000325003"/>
    </source>
</evidence>
<evidence type="ECO:0000256" key="1">
    <source>
        <dbReference type="SAM" id="MobiDB-lite"/>
    </source>
</evidence>
<proteinExistence type="predicted"/>
<protein>
    <submittedName>
        <fullName evidence="3">Arc family DNA-binding protein</fullName>
    </submittedName>
</protein>
<feature type="domain" description="Antitoxin FitA-like ribbon-helix-helix" evidence="2">
    <location>
        <begin position="4"/>
        <end position="40"/>
    </location>
</feature>
<dbReference type="Gene3D" id="1.10.1220.10">
    <property type="entry name" value="Met repressor-like"/>
    <property type="match status" value="1"/>
</dbReference>
<dbReference type="InterPro" id="IPR010985">
    <property type="entry name" value="Ribbon_hlx_hlx"/>
</dbReference>
<dbReference type="RefSeq" id="WP_149728487.1">
    <property type="nucleotide sequence ID" value="NZ_VUJV01000003.1"/>
</dbReference>
<evidence type="ECO:0000313" key="3">
    <source>
        <dbReference type="EMBL" id="KAA1419152.1"/>
    </source>
</evidence>
<evidence type="ECO:0000259" key="2">
    <source>
        <dbReference type="Pfam" id="PF22513"/>
    </source>
</evidence>
<comment type="caution">
    <text evidence="3">The sequence shown here is derived from an EMBL/GenBank/DDBJ whole genome shotgun (WGS) entry which is preliminary data.</text>
</comment>
<reference evidence="3 4" key="2">
    <citation type="submission" date="2019-09" db="EMBL/GenBank/DDBJ databases">
        <authorList>
            <person name="Jin C."/>
        </authorList>
    </citation>
    <scope>NUCLEOTIDE SEQUENCE [LARGE SCALE GENOMIC DNA]</scope>
    <source>
        <strain evidence="3 4">BN130099</strain>
    </source>
</reference>
<reference evidence="3 4" key="1">
    <citation type="submission" date="2019-09" db="EMBL/GenBank/DDBJ databases">
        <title>Nocardioides panacisoli sp. nov., isolated from the soil of a ginseng field.</title>
        <authorList>
            <person name="Cho C."/>
        </authorList>
    </citation>
    <scope>NUCLEOTIDE SEQUENCE [LARGE SCALE GENOMIC DNA]</scope>
    <source>
        <strain evidence="3 4">BN130099</strain>
    </source>
</reference>